<feature type="region of interest" description="Disordered" evidence="1">
    <location>
        <begin position="47"/>
        <end position="68"/>
    </location>
</feature>
<evidence type="ECO:0000313" key="2">
    <source>
        <dbReference type="EMBL" id="KAK5894103.1"/>
    </source>
</evidence>
<name>A0AAN8C2X0_9TELE</name>
<dbReference type="EMBL" id="JAULUE010002054">
    <property type="protein sequence ID" value="KAK5894103.1"/>
    <property type="molecule type" value="Genomic_DNA"/>
</dbReference>
<gene>
    <name evidence="2" type="ORF">CesoFtcFv8_010826</name>
</gene>
<protein>
    <submittedName>
        <fullName evidence="2">Uncharacterized protein</fullName>
    </submittedName>
</protein>
<proteinExistence type="predicted"/>
<evidence type="ECO:0000313" key="3">
    <source>
        <dbReference type="Proteomes" id="UP001335648"/>
    </source>
</evidence>
<comment type="caution">
    <text evidence="2">The sequence shown here is derived from an EMBL/GenBank/DDBJ whole genome shotgun (WGS) entry which is preliminary data.</text>
</comment>
<reference evidence="2 3" key="1">
    <citation type="journal article" date="2023" name="Mol. Biol. Evol.">
        <title>Genomics of Secondarily Temperate Adaptation in the Only Non-Antarctic Icefish.</title>
        <authorList>
            <person name="Rivera-Colon A.G."/>
            <person name="Rayamajhi N."/>
            <person name="Minhas B.F."/>
            <person name="Madrigal G."/>
            <person name="Bilyk K.T."/>
            <person name="Yoon V."/>
            <person name="Hune M."/>
            <person name="Gregory S."/>
            <person name="Cheng C.H.C."/>
            <person name="Catchen J.M."/>
        </authorList>
    </citation>
    <scope>NUCLEOTIDE SEQUENCE [LARGE SCALE GENOMIC DNA]</scope>
    <source>
        <strain evidence="2">JC2023a</strain>
    </source>
</reference>
<dbReference type="Proteomes" id="UP001335648">
    <property type="component" value="Unassembled WGS sequence"/>
</dbReference>
<dbReference type="AlphaFoldDB" id="A0AAN8C2X0"/>
<evidence type="ECO:0000256" key="1">
    <source>
        <dbReference type="SAM" id="MobiDB-lite"/>
    </source>
</evidence>
<keyword evidence="3" id="KW-1185">Reference proteome</keyword>
<sequence length="119" mass="13137">MIQTSLQIDEPGFMVGSVYTLCHSFNCPGLGRAVRWSFISEQTAFSTNITPSSPYPLPSSSSPTPSKRLTKVHNEFKRDLLLREVVLSPGEDLIGKSVCAQYPGHSELMHCQQTEGFCT</sequence>
<accession>A0AAN8C2X0</accession>
<organism evidence="2 3">
    <name type="scientific">Champsocephalus esox</name>
    <name type="common">pike icefish</name>
    <dbReference type="NCBI Taxonomy" id="159716"/>
    <lineage>
        <taxon>Eukaryota</taxon>
        <taxon>Metazoa</taxon>
        <taxon>Chordata</taxon>
        <taxon>Craniata</taxon>
        <taxon>Vertebrata</taxon>
        <taxon>Euteleostomi</taxon>
        <taxon>Actinopterygii</taxon>
        <taxon>Neopterygii</taxon>
        <taxon>Teleostei</taxon>
        <taxon>Neoteleostei</taxon>
        <taxon>Acanthomorphata</taxon>
        <taxon>Eupercaria</taxon>
        <taxon>Perciformes</taxon>
        <taxon>Notothenioidei</taxon>
        <taxon>Channichthyidae</taxon>
        <taxon>Champsocephalus</taxon>
    </lineage>
</organism>